<dbReference type="InterPro" id="IPR038717">
    <property type="entry name" value="Tc1-like_DDE_dom"/>
</dbReference>
<dbReference type="Pfam" id="PF13358">
    <property type="entry name" value="DDE_3"/>
    <property type="match status" value="1"/>
</dbReference>
<evidence type="ECO:0000313" key="5">
    <source>
        <dbReference type="Proteomes" id="UP000224871"/>
    </source>
</evidence>
<gene>
    <name evidence="2" type="ORF">Xinn_03907</name>
    <name evidence="3" type="ORF">XIS1_120003</name>
</gene>
<dbReference type="Proteomes" id="UP000196435">
    <property type="component" value="Unassembled WGS sequence"/>
</dbReference>
<dbReference type="GO" id="GO:0003676">
    <property type="term" value="F:nucleic acid binding"/>
    <property type="evidence" value="ECO:0007669"/>
    <property type="project" value="InterPro"/>
</dbReference>
<accession>A0A1N6MRX4</accession>
<name>A0A1N6MRX4_9GAMM</name>
<protein>
    <submittedName>
        <fullName evidence="2">Integrase</fullName>
    </submittedName>
</protein>
<reference evidence="4" key="2">
    <citation type="submission" date="2016-12" db="EMBL/GenBank/DDBJ databases">
        <authorList>
            <person name="Gaudriault S."/>
        </authorList>
    </citation>
    <scope>NUCLEOTIDE SEQUENCE [LARGE SCALE GENOMIC DNA]</scope>
    <source>
        <strain evidence="4">HGB1681 (deposited as PTA-6826 in the American Type Culture Collection)</strain>
    </source>
</reference>
<organism evidence="3 4">
    <name type="scientific">Xenorhabdus innexi</name>
    <dbReference type="NCBI Taxonomy" id="290109"/>
    <lineage>
        <taxon>Bacteria</taxon>
        <taxon>Pseudomonadati</taxon>
        <taxon>Pseudomonadota</taxon>
        <taxon>Gammaproteobacteria</taxon>
        <taxon>Enterobacterales</taxon>
        <taxon>Morganellaceae</taxon>
        <taxon>Xenorhabdus</taxon>
    </lineage>
</organism>
<dbReference type="SUPFAM" id="SSF53098">
    <property type="entry name" value="Ribonuclease H-like"/>
    <property type="match status" value="1"/>
</dbReference>
<dbReference type="InterPro" id="IPR036397">
    <property type="entry name" value="RNaseH_sf"/>
</dbReference>
<proteinExistence type="predicted"/>
<dbReference type="Proteomes" id="UP000224871">
    <property type="component" value="Unassembled WGS sequence"/>
</dbReference>
<reference evidence="3" key="1">
    <citation type="submission" date="2016-12" db="EMBL/GenBank/DDBJ databases">
        <authorList>
            <person name="Song W.-J."/>
            <person name="Kurnit D.M."/>
        </authorList>
    </citation>
    <scope>NUCLEOTIDE SEQUENCE [LARGE SCALE GENOMIC DNA]</scope>
    <source>
        <strain evidence="3">HGB1681</strain>
    </source>
</reference>
<feature type="domain" description="Tc1-like transposase DDE" evidence="1">
    <location>
        <begin position="9"/>
        <end position="129"/>
    </location>
</feature>
<evidence type="ECO:0000313" key="2">
    <source>
        <dbReference type="EMBL" id="PHM27977.1"/>
    </source>
</evidence>
<sequence length="164" mass="19392">MDIDFNPKIGADWYFKGQQKRIVTPGQNQKYYFAGFLDAQTGKIVSTGYTRKNSDLFINMLEALKRAYRNAETLSVILDNYGIHKSKKVRAWLLNNPTVTLLFLPVYSPWLNKIERLWQSLHETVTRNHCCQFMWQLIRNVKIFLKRASLTTWKEMRKIRVSTL</sequence>
<dbReference type="InterPro" id="IPR047655">
    <property type="entry name" value="Transpos_IS630-like"/>
</dbReference>
<dbReference type="EMBL" id="FTLG01000024">
    <property type="protein sequence ID" value="SIP71570.1"/>
    <property type="molecule type" value="Genomic_DNA"/>
</dbReference>
<keyword evidence="5" id="KW-1185">Reference proteome</keyword>
<evidence type="ECO:0000313" key="4">
    <source>
        <dbReference type="Proteomes" id="UP000196435"/>
    </source>
</evidence>
<dbReference type="EMBL" id="NIBU01000103">
    <property type="protein sequence ID" value="PHM27977.1"/>
    <property type="molecule type" value="Genomic_DNA"/>
</dbReference>
<dbReference type="InterPro" id="IPR012337">
    <property type="entry name" value="RNaseH-like_sf"/>
</dbReference>
<evidence type="ECO:0000313" key="3">
    <source>
        <dbReference type="EMBL" id="SIP71570.1"/>
    </source>
</evidence>
<reference evidence="2 5" key="3">
    <citation type="journal article" date="2017" name="Nat. Microbiol.">
        <title>Natural product diversity associated with the nematode symbionts Photorhabdus and Xenorhabdus.</title>
        <authorList>
            <person name="Tobias N.J."/>
            <person name="Wolff H."/>
            <person name="Djahanschiri B."/>
            <person name="Grundmann F."/>
            <person name="Kronenwerth M."/>
            <person name="Shi Y.M."/>
            <person name="Simonyi S."/>
            <person name="Grun P."/>
            <person name="Shapiro-Ilan D."/>
            <person name="Pidot S.J."/>
            <person name="Stinear T.P."/>
            <person name="Ebersberger I."/>
            <person name="Bode H.B."/>
        </authorList>
    </citation>
    <scope>NUCLEOTIDE SEQUENCE [LARGE SCALE GENOMIC DNA]</scope>
    <source>
        <strain evidence="2 5">DSM 16336</strain>
    </source>
</reference>
<evidence type="ECO:0000259" key="1">
    <source>
        <dbReference type="Pfam" id="PF13358"/>
    </source>
</evidence>
<dbReference type="AlphaFoldDB" id="A0A1N6MRX4"/>
<dbReference type="Gene3D" id="3.30.420.10">
    <property type="entry name" value="Ribonuclease H-like superfamily/Ribonuclease H"/>
    <property type="match status" value="1"/>
</dbReference>
<dbReference type="NCBIfam" id="NF033545">
    <property type="entry name" value="transpos_IS630"/>
    <property type="match status" value="1"/>
</dbReference>